<dbReference type="Gene3D" id="2.60.120.430">
    <property type="entry name" value="Galactose-binding lectin"/>
    <property type="match status" value="1"/>
</dbReference>
<dbReference type="EMBL" id="PCWA01000083">
    <property type="protein sequence ID" value="PIQ88923.1"/>
    <property type="molecule type" value="Genomic_DNA"/>
</dbReference>
<protein>
    <recommendedName>
        <fullName evidence="3">CBM11 domain-containing protein</fullName>
    </recommendedName>
</protein>
<reference evidence="1 2" key="1">
    <citation type="submission" date="2017-09" db="EMBL/GenBank/DDBJ databases">
        <title>Depth-based differentiation of microbial function through sediment-hosted aquifers and enrichment of novel symbionts in the deep terrestrial subsurface.</title>
        <authorList>
            <person name="Probst A.J."/>
            <person name="Ladd B."/>
            <person name="Jarett J.K."/>
            <person name="Geller-Mcgrath D.E."/>
            <person name="Sieber C.M."/>
            <person name="Emerson J.B."/>
            <person name="Anantharaman K."/>
            <person name="Thomas B.C."/>
            <person name="Malmstrom R."/>
            <person name="Stieglmeier M."/>
            <person name="Klingl A."/>
            <person name="Woyke T."/>
            <person name="Ryan C.M."/>
            <person name="Banfield J.F."/>
        </authorList>
    </citation>
    <scope>NUCLEOTIDE SEQUENCE [LARGE SCALE GENOMIC DNA]</scope>
    <source>
        <strain evidence="1">CG11_big_fil_rev_8_21_14_0_20_42_13</strain>
    </source>
</reference>
<evidence type="ECO:0008006" key="3">
    <source>
        <dbReference type="Google" id="ProtNLM"/>
    </source>
</evidence>
<evidence type="ECO:0000313" key="2">
    <source>
        <dbReference type="Proteomes" id="UP000229641"/>
    </source>
</evidence>
<dbReference type="AlphaFoldDB" id="A0A2H0LWX1"/>
<proteinExistence type="predicted"/>
<gene>
    <name evidence="1" type="ORF">COV72_05765</name>
</gene>
<evidence type="ECO:0000313" key="1">
    <source>
        <dbReference type="EMBL" id="PIQ88923.1"/>
    </source>
</evidence>
<dbReference type="SUPFAM" id="SSF49785">
    <property type="entry name" value="Galactose-binding domain-like"/>
    <property type="match status" value="1"/>
</dbReference>
<feature type="non-terminal residue" evidence="1">
    <location>
        <position position="1"/>
    </location>
</feature>
<dbReference type="InterPro" id="IPR008979">
    <property type="entry name" value="Galactose-bd-like_sf"/>
</dbReference>
<sequence>KFFIVLAVSCFIAVGCAKKEEVTVSKEAVMEEKSVLPEAMKPKEDAVIKVMGQEQEEKEFKIFPVYSDKRSPDNHFIPSGWMGDYMDVKFEDAYQENPHGGATCIKITYNSNATGGARWAGIYWQYPANNWGGAPQYYDLTGASKLTFWIRGDKGGETIQEVKMGGIFGEYSDSDTAGVGPITLTTEWKQYTIDLTGKDLSHVIGGFVWSTNIDVNPEGLVFYLDDIKYE</sequence>
<comment type="caution">
    <text evidence="1">The sequence shown here is derived from an EMBL/GenBank/DDBJ whole genome shotgun (WGS) entry which is preliminary data.</text>
</comment>
<accession>A0A2H0LWX1</accession>
<name>A0A2H0LWX1_9BACT</name>
<dbReference type="Proteomes" id="UP000229641">
    <property type="component" value="Unassembled WGS sequence"/>
</dbReference>
<organism evidence="1 2">
    <name type="scientific">Candidatus Ghiorseimicrobium undicola</name>
    <dbReference type="NCBI Taxonomy" id="1974746"/>
    <lineage>
        <taxon>Bacteria</taxon>
        <taxon>Pseudomonadati</taxon>
        <taxon>Candidatus Omnitrophota</taxon>
        <taxon>Candidatus Ghiorseimicrobium</taxon>
    </lineage>
</organism>